<protein>
    <recommendedName>
        <fullName evidence="4">Secreted protein</fullName>
    </recommendedName>
</protein>
<comment type="caution">
    <text evidence="2">The sequence shown here is derived from an EMBL/GenBank/DDBJ whole genome shotgun (WGS) entry which is preliminary data.</text>
</comment>
<evidence type="ECO:0000313" key="3">
    <source>
        <dbReference type="Proteomes" id="UP000772434"/>
    </source>
</evidence>
<evidence type="ECO:0000256" key="1">
    <source>
        <dbReference type="SAM" id="SignalP"/>
    </source>
</evidence>
<feature type="signal peptide" evidence="1">
    <location>
        <begin position="1"/>
        <end position="17"/>
    </location>
</feature>
<sequence>MWRTSTWDFFIPLPVSTLTLPAAYETEYWNLKLQSILCTTCKHHCVGYPSVNFLLFIAIRMSRERCSLEPGRV</sequence>
<accession>A0A9P5QAQ2</accession>
<dbReference type="Proteomes" id="UP000772434">
    <property type="component" value="Unassembled WGS sequence"/>
</dbReference>
<organism evidence="2 3">
    <name type="scientific">Rhodocollybia butyracea</name>
    <dbReference type="NCBI Taxonomy" id="206335"/>
    <lineage>
        <taxon>Eukaryota</taxon>
        <taxon>Fungi</taxon>
        <taxon>Dikarya</taxon>
        <taxon>Basidiomycota</taxon>
        <taxon>Agaricomycotina</taxon>
        <taxon>Agaricomycetes</taxon>
        <taxon>Agaricomycetidae</taxon>
        <taxon>Agaricales</taxon>
        <taxon>Marasmiineae</taxon>
        <taxon>Omphalotaceae</taxon>
        <taxon>Rhodocollybia</taxon>
    </lineage>
</organism>
<keyword evidence="1" id="KW-0732">Signal</keyword>
<reference evidence="2" key="1">
    <citation type="submission" date="2020-11" db="EMBL/GenBank/DDBJ databases">
        <authorList>
            <consortium name="DOE Joint Genome Institute"/>
            <person name="Ahrendt S."/>
            <person name="Riley R."/>
            <person name="Andreopoulos W."/>
            <person name="Labutti K."/>
            <person name="Pangilinan J."/>
            <person name="Ruiz-Duenas F.J."/>
            <person name="Barrasa J.M."/>
            <person name="Sanchez-Garcia M."/>
            <person name="Camarero S."/>
            <person name="Miyauchi S."/>
            <person name="Serrano A."/>
            <person name="Linde D."/>
            <person name="Babiker R."/>
            <person name="Drula E."/>
            <person name="Ayuso-Fernandez I."/>
            <person name="Pacheco R."/>
            <person name="Padilla G."/>
            <person name="Ferreira P."/>
            <person name="Barriuso J."/>
            <person name="Kellner H."/>
            <person name="Castanera R."/>
            <person name="Alfaro M."/>
            <person name="Ramirez L."/>
            <person name="Pisabarro A.G."/>
            <person name="Kuo A."/>
            <person name="Tritt A."/>
            <person name="Lipzen A."/>
            <person name="He G."/>
            <person name="Yan M."/>
            <person name="Ng V."/>
            <person name="Cullen D."/>
            <person name="Martin F."/>
            <person name="Rosso M.-N."/>
            <person name="Henrissat B."/>
            <person name="Hibbett D."/>
            <person name="Martinez A.T."/>
            <person name="Grigoriev I.V."/>
        </authorList>
    </citation>
    <scope>NUCLEOTIDE SEQUENCE</scope>
    <source>
        <strain evidence="2">AH 40177</strain>
    </source>
</reference>
<dbReference type="AlphaFoldDB" id="A0A9P5QAQ2"/>
<gene>
    <name evidence="2" type="ORF">BDP27DRAFT_1310108</name>
</gene>
<dbReference type="EMBL" id="JADNRY010000001">
    <property type="protein sequence ID" value="KAF9078743.1"/>
    <property type="molecule type" value="Genomic_DNA"/>
</dbReference>
<evidence type="ECO:0008006" key="4">
    <source>
        <dbReference type="Google" id="ProtNLM"/>
    </source>
</evidence>
<feature type="chain" id="PRO_5040165886" description="Secreted protein" evidence="1">
    <location>
        <begin position="18"/>
        <end position="73"/>
    </location>
</feature>
<proteinExistence type="predicted"/>
<keyword evidence="3" id="KW-1185">Reference proteome</keyword>
<evidence type="ECO:0000313" key="2">
    <source>
        <dbReference type="EMBL" id="KAF9078743.1"/>
    </source>
</evidence>
<name>A0A9P5QAQ2_9AGAR</name>